<name>A0A843TGG1_COLES</name>
<feature type="non-terminal residue" evidence="2">
    <location>
        <position position="90"/>
    </location>
</feature>
<feature type="region of interest" description="Disordered" evidence="1">
    <location>
        <begin position="1"/>
        <end position="21"/>
    </location>
</feature>
<reference evidence="2" key="1">
    <citation type="submission" date="2017-07" db="EMBL/GenBank/DDBJ databases">
        <title>Taro Niue Genome Assembly and Annotation.</title>
        <authorList>
            <person name="Atibalentja N."/>
            <person name="Keating K."/>
            <person name="Fields C.J."/>
        </authorList>
    </citation>
    <scope>NUCLEOTIDE SEQUENCE</scope>
    <source>
        <strain evidence="2">Niue_2</strain>
        <tissue evidence="2">Leaf</tissue>
    </source>
</reference>
<evidence type="ECO:0000313" key="2">
    <source>
        <dbReference type="EMBL" id="MQL68130.1"/>
    </source>
</evidence>
<feature type="compositionally biased region" description="Pro residues" evidence="1">
    <location>
        <begin position="7"/>
        <end position="16"/>
    </location>
</feature>
<dbReference type="EMBL" id="NMUH01000008">
    <property type="protein sequence ID" value="MQL68130.1"/>
    <property type="molecule type" value="Genomic_DNA"/>
</dbReference>
<dbReference type="AlphaFoldDB" id="A0A843TGG1"/>
<keyword evidence="3" id="KW-1185">Reference proteome</keyword>
<accession>A0A843TGG1</accession>
<protein>
    <submittedName>
        <fullName evidence="2">Uncharacterized protein</fullName>
    </submittedName>
</protein>
<evidence type="ECO:0000313" key="3">
    <source>
        <dbReference type="Proteomes" id="UP000652761"/>
    </source>
</evidence>
<sequence>AHALRPVRPPQLPPPDEPVRRLRLPLQPDPQMRKTTGCASCVQGAPEKGGLAISGGRHRRDRRCRHPSLPRRCCLHRIATAPRKQSAASM</sequence>
<organism evidence="2 3">
    <name type="scientific">Colocasia esculenta</name>
    <name type="common">Wild taro</name>
    <name type="synonym">Arum esculentum</name>
    <dbReference type="NCBI Taxonomy" id="4460"/>
    <lineage>
        <taxon>Eukaryota</taxon>
        <taxon>Viridiplantae</taxon>
        <taxon>Streptophyta</taxon>
        <taxon>Embryophyta</taxon>
        <taxon>Tracheophyta</taxon>
        <taxon>Spermatophyta</taxon>
        <taxon>Magnoliopsida</taxon>
        <taxon>Liliopsida</taxon>
        <taxon>Araceae</taxon>
        <taxon>Aroideae</taxon>
        <taxon>Colocasieae</taxon>
        <taxon>Colocasia</taxon>
    </lineage>
</organism>
<evidence type="ECO:0000256" key="1">
    <source>
        <dbReference type="SAM" id="MobiDB-lite"/>
    </source>
</evidence>
<comment type="caution">
    <text evidence="2">The sequence shown here is derived from an EMBL/GenBank/DDBJ whole genome shotgun (WGS) entry which is preliminary data.</text>
</comment>
<dbReference type="Proteomes" id="UP000652761">
    <property type="component" value="Unassembled WGS sequence"/>
</dbReference>
<gene>
    <name evidence="2" type="ORF">Taro_000395</name>
</gene>
<proteinExistence type="predicted"/>